<organism evidence="1 2">
    <name type="scientific">Cohnella soli</name>
    <dbReference type="NCBI Taxonomy" id="425005"/>
    <lineage>
        <taxon>Bacteria</taxon>
        <taxon>Bacillati</taxon>
        <taxon>Bacillota</taxon>
        <taxon>Bacilli</taxon>
        <taxon>Bacillales</taxon>
        <taxon>Paenibacillaceae</taxon>
        <taxon>Cohnella</taxon>
    </lineage>
</organism>
<comment type="caution">
    <text evidence="1">The sequence shown here is derived from an EMBL/GenBank/DDBJ whole genome shotgun (WGS) entry which is preliminary data.</text>
</comment>
<gene>
    <name evidence="1" type="ORF">ACFPOF_29830</name>
</gene>
<accession>A0ABW0I090</accession>
<protein>
    <recommendedName>
        <fullName evidence="3">DUF4179 domain-containing protein</fullName>
    </recommendedName>
</protein>
<reference evidence="2" key="1">
    <citation type="journal article" date="2019" name="Int. J. Syst. Evol. Microbiol.">
        <title>The Global Catalogue of Microorganisms (GCM) 10K type strain sequencing project: providing services to taxonomists for standard genome sequencing and annotation.</title>
        <authorList>
            <consortium name="The Broad Institute Genomics Platform"/>
            <consortium name="The Broad Institute Genome Sequencing Center for Infectious Disease"/>
            <person name="Wu L."/>
            <person name="Ma J."/>
        </authorList>
    </citation>
    <scope>NUCLEOTIDE SEQUENCE [LARGE SCALE GENOMIC DNA]</scope>
    <source>
        <strain evidence="2">CGMCC 1.18575</strain>
    </source>
</reference>
<dbReference type="Proteomes" id="UP001596113">
    <property type="component" value="Unassembled WGS sequence"/>
</dbReference>
<evidence type="ECO:0008006" key="3">
    <source>
        <dbReference type="Google" id="ProtNLM"/>
    </source>
</evidence>
<evidence type="ECO:0000313" key="2">
    <source>
        <dbReference type="Proteomes" id="UP001596113"/>
    </source>
</evidence>
<dbReference type="RefSeq" id="WP_378139178.1">
    <property type="nucleotide sequence ID" value="NZ_JBHSMI010000067.1"/>
</dbReference>
<keyword evidence="2" id="KW-1185">Reference proteome</keyword>
<sequence length="556" mass="62401">MKKARMFPFERNRYFYGKLLTVRDFESEQKYFNDKRRLLNRLLFGSGVVAGMQVVPVDDKTITVEMGVALDYLGREIVISSPVTLKLSMIDGFTNNEYKKNVYLYVAYDEKGREPVHSVGNSSVRGEETSEYNRYLESYRLYVKEEAPSPLSFEHAGLLEDIVTLYHDNDVRVTQRMPKYANPDDVVDVTLVVEKTLQTPRVSLSFSYEADGFDPVGKDGNAVRFLEPGDKQDTEHRLTYSVKVQDRPGHVGKLSIPAGALELYIGDNRVPIDQSATHSVEIVEQPVAERIMKDWYERSLDQAAEGYAEQNVCLAKIGLLQLGPTYMIEKVERVPFDEYIPNASLSHRMNQSGRSSSLHRFYAEAQAFDLSFDSKPELDVVYHPERNAFDFKIGIPRPQTINDEMATGIVDVPLDAQEKSGLRLFSRGKRNYVTDEIAHGLGDGQVTVIVGLEEVPDPQAPVGSGGAKVYYGSADVFKDTEYEAEFPNITFGTIIYPDKNSFRIGMKLVGGMSATSLRVRWWAFKKLADGVSSASISFAKSSAREAAATVEQRGNQ</sequence>
<proteinExistence type="predicted"/>
<evidence type="ECO:0000313" key="1">
    <source>
        <dbReference type="EMBL" id="MFC5406946.1"/>
    </source>
</evidence>
<dbReference type="EMBL" id="JBHSMI010000067">
    <property type="protein sequence ID" value="MFC5406946.1"/>
    <property type="molecule type" value="Genomic_DNA"/>
</dbReference>
<name>A0ABW0I090_9BACL</name>